<evidence type="ECO:0000256" key="1">
    <source>
        <dbReference type="ARBA" id="ARBA00004127"/>
    </source>
</evidence>
<dbReference type="EMBL" id="BSYO01000013">
    <property type="protein sequence ID" value="GMH13601.1"/>
    <property type="molecule type" value="Genomic_DNA"/>
</dbReference>
<comment type="subcellular location">
    <subcellularLocation>
        <location evidence="1">Endomembrane system</location>
        <topology evidence="1">Multi-pass membrane protein</topology>
    </subcellularLocation>
</comment>
<dbReference type="Proteomes" id="UP001279734">
    <property type="component" value="Unassembled WGS sequence"/>
</dbReference>
<evidence type="ECO:0000313" key="4">
    <source>
        <dbReference type="Proteomes" id="UP001279734"/>
    </source>
</evidence>
<dbReference type="GO" id="GO:0012505">
    <property type="term" value="C:endomembrane system"/>
    <property type="evidence" value="ECO:0007669"/>
    <property type="project" value="UniProtKB-SubCell"/>
</dbReference>
<reference evidence="3" key="1">
    <citation type="submission" date="2023-05" db="EMBL/GenBank/DDBJ databases">
        <title>Nepenthes gracilis genome sequencing.</title>
        <authorList>
            <person name="Fukushima K."/>
        </authorList>
    </citation>
    <scope>NUCLEOTIDE SEQUENCE</scope>
    <source>
        <strain evidence="3">SING2019-196</strain>
    </source>
</reference>
<dbReference type="GO" id="GO:0000166">
    <property type="term" value="F:nucleotide binding"/>
    <property type="evidence" value="ECO:0007669"/>
    <property type="project" value="InterPro"/>
</dbReference>
<sequence length="185" mass="20291">MVAAAASLALGTKSRVGLNIALLNDKSILGIWASKKDGMMGGAIAFAVILVTITSTSDYKQSLLFQSLNEGKQNVLLEVFRGGRRREVLIFDIAVGLSKLVIREPTKCRSHKNVKYPTILNHHRGTTTTKTKEWGLLEDGLILLAIVGIKDPCRPAIRDAIRLCTSAGVKSYTWSQVIIFKLQKQ</sequence>
<dbReference type="PANTHER" id="PTHR24093:SF369">
    <property type="entry name" value="CALCIUM-TRANSPORTING ATPASE"/>
    <property type="match status" value="1"/>
</dbReference>
<dbReference type="GO" id="GO:0005886">
    <property type="term" value="C:plasma membrane"/>
    <property type="evidence" value="ECO:0007669"/>
    <property type="project" value="TreeGrafter"/>
</dbReference>
<dbReference type="Gene3D" id="3.40.1110.10">
    <property type="entry name" value="Calcium-transporting ATPase, cytoplasmic domain N"/>
    <property type="match status" value="1"/>
</dbReference>
<dbReference type="GO" id="GO:0005388">
    <property type="term" value="F:P-type calcium transporter activity"/>
    <property type="evidence" value="ECO:0007669"/>
    <property type="project" value="TreeGrafter"/>
</dbReference>
<dbReference type="PANTHER" id="PTHR24093">
    <property type="entry name" value="CATION TRANSPORTING ATPASE"/>
    <property type="match status" value="1"/>
</dbReference>
<dbReference type="AlphaFoldDB" id="A0AAD3SNM5"/>
<gene>
    <name evidence="3" type="ORF">Nepgr_015442</name>
</gene>
<evidence type="ECO:0000313" key="3">
    <source>
        <dbReference type="EMBL" id="GMH13601.1"/>
    </source>
</evidence>
<name>A0AAD3SNM5_NEPGR</name>
<evidence type="ECO:0000256" key="2">
    <source>
        <dbReference type="ARBA" id="ARBA00022842"/>
    </source>
</evidence>
<dbReference type="Gene3D" id="3.40.50.1000">
    <property type="entry name" value="HAD superfamily/HAD-like"/>
    <property type="match status" value="1"/>
</dbReference>
<dbReference type="InterPro" id="IPR023299">
    <property type="entry name" value="ATPase_P-typ_cyto_dom_N"/>
</dbReference>
<dbReference type="InterPro" id="IPR023214">
    <property type="entry name" value="HAD_sf"/>
</dbReference>
<comment type="caution">
    <text evidence="3">The sequence shown here is derived from an EMBL/GenBank/DDBJ whole genome shotgun (WGS) entry which is preliminary data.</text>
</comment>
<proteinExistence type="predicted"/>
<accession>A0AAD3SNM5</accession>
<protein>
    <submittedName>
        <fullName evidence="3">Uncharacterized protein</fullName>
    </submittedName>
</protein>
<organism evidence="3 4">
    <name type="scientific">Nepenthes gracilis</name>
    <name type="common">Slender pitcher plant</name>
    <dbReference type="NCBI Taxonomy" id="150966"/>
    <lineage>
        <taxon>Eukaryota</taxon>
        <taxon>Viridiplantae</taxon>
        <taxon>Streptophyta</taxon>
        <taxon>Embryophyta</taxon>
        <taxon>Tracheophyta</taxon>
        <taxon>Spermatophyta</taxon>
        <taxon>Magnoliopsida</taxon>
        <taxon>eudicotyledons</taxon>
        <taxon>Gunneridae</taxon>
        <taxon>Pentapetalae</taxon>
        <taxon>Caryophyllales</taxon>
        <taxon>Nepenthaceae</taxon>
        <taxon>Nepenthes</taxon>
    </lineage>
</organism>
<keyword evidence="4" id="KW-1185">Reference proteome</keyword>
<keyword evidence="2" id="KW-0460">Magnesium</keyword>